<evidence type="ECO:0000313" key="2">
    <source>
        <dbReference type="RefSeq" id="XP_059603280.1"/>
    </source>
</evidence>
<sequence>MKVLKRKPKNQEVGGRENKVDGRRVRVPERVVNSFDKKAYTDNAIKGKKGGRASGAGYKRLFGSHRKHPQLEKGRFR</sequence>
<protein>
    <submittedName>
        <fullName evidence="2">Uncharacterized protein</fullName>
    </submittedName>
</protein>
<organism evidence="2">
    <name type="scientific">Aspergillus niger</name>
    <dbReference type="NCBI Taxonomy" id="5061"/>
    <lineage>
        <taxon>Eukaryota</taxon>
        <taxon>Fungi</taxon>
        <taxon>Dikarya</taxon>
        <taxon>Ascomycota</taxon>
        <taxon>Pezizomycotina</taxon>
        <taxon>Eurotiomycetes</taxon>
        <taxon>Eurotiomycetidae</taxon>
        <taxon>Eurotiales</taxon>
        <taxon>Aspergillaceae</taxon>
        <taxon>Aspergillus</taxon>
        <taxon>Aspergillus subgen. Circumdati</taxon>
    </lineage>
</organism>
<dbReference type="AlphaFoldDB" id="A0AAJ8BSX7"/>
<accession>A0AAJ8BSX7</accession>
<gene>
    <name evidence="2" type="ORF">An01g09150</name>
</gene>
<feature type="compositionally biased region" description="Basic and acidic residues" evidence="1">
    <location>
        <begin position="14"/>
        <end position="24"/>
    </location>
</feature>
<reference evidence="2" key="1">
    <citation type="submission" date="2025-02" db="EMBL/GenBank/DDBJ databases">
        <authorList>
            <consortium name="NCBI Genome Project"/>
        </authorList>
    </citation>
    <scope>NUCLEOTIDE SEQUENCE</scope>
</reference>
<feature type="region of interest" description="Disordered" evidence="1">
    <location>
        <begin position="1"/>
        <end position="24"/>
    </location>
</feature>
<dbReference type="RefSeq" id="XP_059603280.1">
    <property type="nucleotide sequence ID" value="XM_059750359.1"/>
</dbReference>
<dbReference type="KEGG" id="ang:An01g09150"/>
<name>A0AAJ8BSX7_ASPNG</name>
<dbReference type="GeneID" id="84590040"/>
<feature type="region of interest" description="Disordered" evidence="1">
    <location>
        <begin position="45"/>
        <end position="77"/>
    </location>
</feature>
<reference evidence="2" key="2">
    <citation type="submission" date="2025-08" db="UniProtKB">
        <authorList>
            <consortium name="RefSeq"/>
        </authorList>
    </citation>
    <scope>IDENTIFICATION</scope>
</reference>
<evidence type="ECO:0000256" key="1">
    <source>
        <dbReference type="SAM" id="MobiDB-lite"/>
    </source>
</evidence>
<proteinExistence type="predicted"/>
<dbReference type="VEuPathDB" id="FungiDB:An01g09150"/>